<dbReference type="Pfam" id="PF00395">
    <property type="entry name" value="SLH"/>
    <property type="match status" value="3"/>
</dbReference>
<dbReference type="InterPro" id="IPR003961">
    <property type="entry name" value="FN3_dom"/>
</dbReference>
<dbReference type="Proteomes" id="UP000266340">
    <property type="component" value="Unassembled WGS sequence"/>
</dbReference>
<dbReference type="Pfam" id="PF13620">
    <property type="entry name" value="CarboxypepD_reg"/>
    <property type="match status" value="1"/>
</dbReference>
<gene>
    <name evidence="3" type="ORF">D3H35_24615</name>
</gene>
<dbReference type="InterPro" id="IPR013784">
    <property type="entry name" value="Carb-bd-like_fold"/>
</dbReference>
<keyword evidence="4" id="KW-1185">Reference proteome</keyword>
<comment type="caution">
    <text evidence="3">The sequence shown here is derived from an EMBL/GenBank/DDBJ whole genome shotgun (WGS) entry which is preliminary data.</text>
</comment>
<dbReference type="InterPro" id="IPR008964">
    <property type="entry name" value="Invasin/intimin_cell_adhesion"/>
</dbReference>
<dbReference type="InterPro" id="IPR003343">
    <property type="entry name" value="Big_2"/>
</dbReference>
<name>A0A398CKW8_9BACL</name>
<dbReference type="InterPro" id="IPR001119">
    <property type="entry name" value="SLH_dom"/>
</dbReference>
<proteinExistence type="predicted"/>
<sequence length="796" mass="82039">MIMSDGQLYFAEYDNYVVRKIDLATGIIDVVAGNGTSGNTGDGGAADAATLGRVFSISKDAFGILYIAAENATKIVYTPGTLSGTVLDTSNNPVNGATVAIAGTALSTTTNATGSFTLNNIVPGSRKLTVTAAGYGNGEATVAINDGQSVSVGNIVIGAQVSGVTLDKPALSLAVGGAPAALTATVSPSNSADKSVAWHSSDANIATVDNNGLVTPVAEGTATITVTTADGGKTATSIVTVTHFVAMPAIVYTDAAVQQITSMTATAGGNIASDGGAMVTERGIVYSKNANPTIVDGKAVAATGGAGTFSVSLAGLQPGTIYHVRAYAVNASGISYGQEVTFATLSSSSGLDTLHLSGITLDQTVSGSVYNYTANVPNSTSDFTVTATVSDPIYGSVSASVYNSANTLVAGPVSLLSGETSTGLPLKVGSNRIELFVIAQDGTSTKYTVTITRATPNDGPVGGGPSVVLPVVSTDGKLILPVGQAGEVRLDNGLVIAVPANASSKELGLTIEKVLDAKNLLSNREILASSIYEILKNFPENFSKSVTLTFVFDPAQLKTGQTVAIFYYDEVKKVWVKVNGSKINGDRIAADVDHFTKFAVLVVDQATVLPVTEPTKEAQLSDISGHWAEANIKQAVSEGIVKGYTDGSFKPNTTVTRAEFTVMLMNALKAQDEGAELIFTDVASIGAWAKKAVEQAAKSGIVKGFDDNTFRPDAKITRAEMAEMIARAMDLSIEENAETGFADDKDIPSWVKGAVAALKKRNLIEGKGSNQFDPTAPATRAEALTIILKMLEKENS</sequence>
<dbReference type="GO" id="GO:0030246">
    <property type="term" value="F:carbohydrate binding"/>
    <property type="evidence" value="ECO:0007669"/>
    <property type="project" value="InterPro"/>
</dbReference>
<dbReference type="InterPro" id="IPR036116">
    <property type="entry name" value="FN3_sf"/>
</dbReference>
<reference evidence="3 4" key="1">
    <citation type="submission" date="2018-09" db="EMBL/GenBank/DDBJ databases">
        <title>Cohnella cavernae sp. nov., isolated from a karst cave.</title>
        <authorList>
            <person name="Zhu H."/>
        </authorList>
    </citation>
    <scope>NUCLEOTIDE SEQUENCE [LARGE SCALE GENOMIC DNA]</scope>
    <source>
        <strain evidence="3 4">K2E09-144</strain>
    </source>
</reference>
<dbReference type="PROSITE" id="PS50853">
    <property type="entry name" value="FN3"/>
    <property type="match status" value="1"/>
</dbReference>
<dbReference type="InterPro" id="IPR011042">
    <property type="entry name" value="6-blade_b-propeller_TolB-like"/>
</dbReference>
<feature type="domain" description="SLH" evidence="2">
    <location>
        <begin position="615"/>
        <end position="675"/>
    </location>
</feature>
<dbReference type="PANTHER" id="PTHR43308">
    <property type="entry name" value="OUTER MEMBRANE PROTEIN ALPHA-RELATED"/>
    <property type="match status" value="1"/>
</dbReference>
<dbReference type="AlphaFoldDB" id="A0A398CKW8"/>
<feature type="domain" description="SLH" evidence="2">
    <location>
        <begin position="676"/>
        <end position="739"/>
    </location>
</feature>
<dbReference type="RefSeq" id="WP_119151791.1">
    <property type="nucleotide sequence ID" value="NZ_QXJM01000040.1"/>
</dbReference>
<dbReference type="InterPro" id="IPR025883">
    <property type="entry name" value="Cadherin-like_domain"/>
</dbReference>
<dbReference type="Gene3D" id="2.120.10.30">
    <property type="entry name" value="TolB, C-terminal domain"/>
    <property type="match status" value="1"/>
</dbReference>
<dbReference type="Gene3D" id="2.60.40.1120">
    <property type="entry name" value="Carboxypeptidase-like, regulatory domain"/>
    <property type="match status" value="1"/>
</dbReference>
<dbReference type="SUPFAM" id="SSF49452">
    <property type="entry name" value="Starch-binding domain-like"/>
    <property type="match status" value="1"/>
</dbReference>
<evidence type="ECO:0000313" key="4">
    <source>
        <dbReference type="Proteomes" id="UP000266340"/>
    </source>
</evidence>
<dbReference type="SUPFAM" id="SSF49265">
    <property type="entry name" value="Fibronectin type III"/>
    <property type="match status" value="1"/>
</dbReference>
<feature type="domain" description="SLH" evidence="2">
    <location>
        <begin position="741"/>
        <end position="796"/>
    </location>
</feature>
<dbReference type="SUPFAM" id="SSF49373">
    <property type="entry name" value="Invasin/intimin cell-adhesion fragments"/>
    <property type="match status" value="1"/>
</dbReference>
<evidence type="ECO:0000259" key="1">
    <source>
        <dbReference type="PROSITE" id="PS50853"/>
    </source>
</evidence>
<evidence type="ECO:0000313" key="3">
    <source>
        <dbReference type="EMBL" id="RIE01538.1"/>
    </source>
</evidence>
<dbReference type="PROSITE" id="PS51272">
    <property type="entry name" value="SLH"/>
    <property type="match status" value="3"/>
</dbReference>
<dbReference type="EMBL" id="QXJM01000040">
    <property type="protein sequence ID" value="RIE01538.1"/>
    <property type="molecule type" value="Genomic_DNA"/>
</dbReference>
<organism evidence="3 4">
    <name type="scientific">Cohnella faecalis</name>
    <dbReference type="NCBI Taxonomy" id="2315694"/>
    <lineage>
        <taxon>Bacteria</taxon>
        <taxon>Bacillati</taxon>
        <taxon>Bacillota</taxon>
        <taxon>Bacilli</taxon>
        <taxon>Bacillales</taxon>
        <taxon>Paenibacillaceae</taxon>
        <taxon>Cohnella</taxon>
    </lineage>
</organism>
<dbReference type="PANTHER" id="PTHR43308:SF5">
    <property type="entry name" value="S-LAYER PROTEIN _ PEPTIDOGLYCAN ENDO-BETA-N-ACETYLGLUCOSAMINIDASE"/>
    <property type="match status" value="1"/>
</dbReference>
<dbReference type="Gene3D" id="2.60.40.1080">
    <property type="match status" value="1"/>
</dbReference>
<dbReference type="Pfam" id="PF02368">
    <property type="entry name" value="Big_2"/>
    <property type="match status" value="1"/>
</dbReference>
<protein>
    <submittedName>
        <fullName evidence="3">Uncharacterized protein</fullName>
    </submittedName>
</protein>
<evidence type="ECO:0000259" key="2">
    <source>
        <dbReference type="PROSITE" id="PS51272"/>
    </source>
</evidence>
<dbReference type="OrthoDB" id="9802993at2"/>
<dbReference type="CDD" id="cd00063">
    <property type="entry name" value="FN3"/>
    <property type="match status" value="1"/>
</dbReference>
<dbReference type="Pfam" id="PF12733">
    <property type="entry name" value="Cadherin-like"/>
    <property type="match status" value="1"/>
</dbReference>
<dbReference type="InterPro" id="IPR051465">
    <property type="entry name" value="Cell_Envelope_Struct_Comp"/>
</dbReference>
<dbReference type="SMART" id="SM00635">
    <property type="entry name" value="BID_2"/>
    <property type="match status" value="1"/>
</dbReference>
<feature type="domain" description="Fibronectin type-III" evidence="1">
    <location>
        <begin position="251"/>
        <end position="350"/>
    </location>
</feature>
<accession>A0A398CKW8</accession>